<sequence length="39" mass="4359">MRRVDTDISLNFHFRETAVSVIGSLNVGCIWLKCDGAMC</sequence>
<keyword evidence="2" id="KW-1185">Reference proteome</keyword>
<evidence type="ECO:0000313" key="2">
    <source>
        <dbReference type="Proteomes" id="UP000578622"/>
    </source>
</evidence>
<accession>A0ABR6AQQ5</accession>
<comment type="caution">
    <text evidence="1">The sequence shown here is derived from an EMBL/GenBank/DDBJ whole genome shotgun (WGS) entry which is preliminary data.</text>
</comment>
<evidence type="ECO:0000313" key="1">
    <source>
        <dbReference type="EMBL" id="MBA8851795.1"/>
    </source>
</evidence>
<dbReference type="Proteomes" id="UP000578622">
    <property type="component" value="Unassembled WGS sequence"/>
</dbReference>
<name>A0ABR6AQQ5_9HYPH</name>
<organism evidence="1 2">
    <name type="scientific">Brucella intermedia</name>
    <dbReference type="NCBI Taxonomy" id="94625"/>
    <lineage>
        <taxon>Bacteria</taxon>
        <taxon>Pseudomonadati</taxon>
        <taxon>Pseudomonadota</taxon>
        <taxon>Alphaproteobacteria</taxon>
        <taxon>Hyphomicrobiales</taxon>
        <taxon>Brucellaceae</taxon>
        <taxon>Brucella/Ochrobactrum group</taxon>
        <taxon>Brucella</taxon>
    </lineage>
</organism>
<protein>
    <submittedName>
        <fullName evidence="1">Uncharacterized protein</fullName>
    </submittedName>
</protein>
<dbReference type="EMBL" id="JACGXG010000003">
    <property type="protein sequence ID" value="MBA8851795.1"/>
    <property type="molecule type" value="Genomic_DNA"/>
</dbReference>
<reference evidence="1 2" key="1">
    <citation type="submission" date="2020-07" db="EMBL/GenBank/DDBJ databases">
        <title>Genomic Encyclopedia of Type Strains, Phase IV (KMG-V): Genome sequencing to study the core and pangenomes of soil and plant-associated prokaryotes.</title>
        <authorList>
            <person name="Whitman W."/>
        </authorList>
    </citation>
    <scope>NUCLEOTIDE SEQUENCE [LARGE SCALE GENOMIC DNA]</scope>
    <source>
        <strain evidence="1 2">RH4WT92</strain>
    </source>
</reference>
<proteinExistence type="predicted"/>
<gene>
    <name evidence="1" type="ORF">FHW20_002749</name>
</gene>